<comment type="cofactor">
    <cofactor evidence="1">
        <name>Co(2+)</name>
        <dbReference type="ChEBI" id="CHEBI:48828"/>
    </cofactor>
</comment>
<keyword evidence="3" id="KW-1003">Cell membrane</keyword>
<evidence type="ECO:0000256" key="9">
    <source>
        <dbReference type="ARBA" id="ARBA00023277"/>
    </source>
</evidence>
<evidence type="ECO:0000256" key="11">
    <source>
        <dbReference type="ARBA" id="ARBA00023316"/>
    </source>
</evidence>
<gene>
    <name evidence="14" type="ORF">B0H17DRAFT_1093129</name>
</gene>
<accession>A0AAD7CXB8</accession>
<dbReference type="EMBL" id="JARKIE010000236">
    <property type="protein sequence ID" value="KAJ7662977.1"/>
    <property type="molecule type" value="Genomic_DNA"/>
</dbReference>
<evidence type="ECO:0000256" key="2">
    <source>
        <dbReference type="ARBA" id="ARBA00004609"/>
    </source>
</evidence>
<evidence type="ECO:0000256" key="8">
    <source>
        <dbReference type="ARBA" id="ARBA00023136"/>
    </source>
</evidence>
<dbReference type="InterPro" id="IPR011330">
    <property type="entry name" value="Glyco_hydro/deAcase_b/a-brl"/>
</dbReference>
<dbReference type="Pfam" id="PF01522">
    <property type="entry name" value="Polysacc_deac_1"/>
    <property type="match status" value="1"/>
</dbReference>
<name>A0AAD7CXB8_MYCRO</name>
<dbReference type="GO" id="GO:0098552">
    <property type="term" value="C:side of membrane"/>
    <property type="evidence" value="ECO:0007669"/>
    <property type="project" value="UniProtKB-KW"/>
</dbReference>
<evidence type="ECO:0000256" key="1">
    <source>
        <dbReference type="ARBA" id="ARBA00001941"/>
    </source>
</evidence>
<organism evidence="14 15">
    <name type="scientific">Mycena rosella</name>
    <name type="common">Pink bonnet</name>
    <name type="synonym">Agaricus rosellus</name>
    <dbReference type="NCBI Taxonomy" id="1033263"/>
    <lineage>
        <taxon>Eukaryota</taxon>
        <taxon>Fungi</taxon>
        <taxon>Dikarya</taxon>
        <taxon>Basidiomycota</taxon>
        <taxon>Agaricomycotina</taxon>
        <taxon>Agaricomycetes</taxon>
        <taxon>Agaricomycetidae</taxon>
        <taxon>Agaricales</taxon>
        <taxon>Marasmiineae</taxon>
        <taxon>Mycenaceae</taxon>
        <taxon>Mycena</taxon>
    </lineage>
</organism>
<evidence type="ECO:0000256" key="3">
    <source>
        <dbReference type="ARBA" id="ARBA00022475"/>
    </source>
</evidence>
<dbReference type="Gene3D" id="3.20.20.370">
    <property type="entry name" value="Glycoside hydrolase/deacetylase"/>
    <property type="match status" value="1"/>
</dbReference>
<comment type="subcellular location">
    <subcellularLocation>
        <location evidence="2">Cell membrane</location>
        <topology evidence="2">Lipid-anchor</topology>
        <topology evidence="2">GPI-anchor</topology>
    </subcellularLocation>
</comment>
<keyword evidence="5" id="KW-0479">Metal-binding</keyword>
<dbReference type="GO" id="GO:0071555">
    <property type="term" value="P:cell wall organization"/>
    <property type="evidence" value="ECO:0007669"/>
    <property type="project" value="UniProtKB-KW"/>
</dbReference>
<dbReference type="SUPFAM" id="SSF88713">
    <property type="entry name" value="Glycoside hydrolase/deacetylase"/>
    <property type="match status" value="1"/>
</dbReference>
<evidence type="ECO:0000256" key="7">
    <source>
        <dbReference type="ARBA" id="ARBA00022801"/>
    </source>
</evidence>
<dbReference type="GO" id="GO:0016810">
    <property type="term" value="F:hydrolase activity, acting on carbon-nitrogen (but not peptide) bonds"/>
    <property type="evidence" value="ECO:0007669"/>
    <property type="project" value="InterPro"/>
</dbReference>
<feature type="domain" description="NodB homology" evidence="13">
    <location>
        <begin position="42"/>
        <end position="88"/>
    </location>
</feature>
<dbReference type="GO" id="GO:0005886">
    <property type="term" value="C:plasma membrane"/>
    <property type="evidence" value="ECO:0007669"/>
    <property type="project" value="UniProtKB-SubCell"/>
</dbReference>
<evidence type="ECO:0000259" key="13">
    <source>
        <dbReference type="PROSITE" id="PS51677"/>
    </source>
</evidence>
<evidence type="ECO:0000256" key="6">
    <source>
        <dbReference type="ARBA" id="ARBA00022729"/>
    </source>
</evidence>
<keyword evidence="11" id="KW-0961">Cell wall biogenesis/degradation</keyword>
<evidence type="ECO:0000256" key="12">
    <source>
        <dbReference type="SAM" id="SignalP"/>
    </source>
</evidence>
<evidence type="ECO:0000256" key="5">
    <source>
        <dbReference type="ARBA" id="ARBA00022723"/>
    </source>
</evidence>
<keyword evidence="15" id="KW-1185">Reference proteome</keyword>
<keyword evidence="10" id="KW-0449">Lipoprotein</keyword>
<dbReference type="GO" id="GO:0046872">
    <property type="term" value="F:metal ion binding"/>
    <property type="evidence" value="ECO:0007669"/>
    <property type="project" value="UniProtKB-KW"/>
</dbReference>
<keyword evidence="9" id="KW-0119">Carbohydrate metabolism</keyword>
<dbReference type="GO" id="GO:0005975">
    <property type="term" value="P:carbohydrate metabolic process"/>
    <property type="evidence" value="ECO:0007669"/>
    <property type="project" value="InterPro"/>
</dbReference>
<proteinExistence type="predicted"/>
<keyword evidence="4" id="KW-0336">GPI-anchor</keyword>
<dbReference type="PANTHER" id="PTHR46471">
    <property type="entry name" value="CHITIN DEACETYLASE"/>
    <property type="match status" value="1"/>
</dbReference>
<dbReference type="InterPro" id="IPR002509">
    <property type="entry name" value="NODB_dom"/>
</dbReference>
<feature type="signal peptide" evidence="12">
    <location>
        <begin position="1"/>
        <end position="17"/>
    </location>
</feature>
<protein>
    <recommendedName>
        <fullName evidence="13">NodB homology domain-containing protein</fullName>
    </recommendedName>
</protein>
<dbReference type="Proteomes" id="UP001221757">
    <property type="component" value="Unassembled WGS sequence"/>
</dbReference>
<dbReference type="PANTHER" id="PTHR46471:SF2">
    <property type="entry name" value="CHITIN DEACETYLASE-RELATED"/>
    <property type="match status" value="1"/>
</dbReference>
<evidence type="ECO:0000256" key="4">
    <source>
        <dbReference type="ARBA" id="ARBA00022622"/>
    </source>
</evidence>
<sequence length="88" mass="9228">MRSSLIFTMLAAACASATPMPQIEARQGGPSATVYSSCKNKGDVALTFDDGPYIYLKDISNTLSAAGAVGTFFFNGDNCGHYLLAPRA</sequence>
<feature type="chain" id="PRO_5042242349" description="NodB homology domain-containing protein" evidence="12">
    <location>
        <begin position="18"/>
        <end position="88"/>
    </location>
</feature>
<reference evidence="14" key="1">
    <citation type="submission" date="2023-03" db="EMBL/GenBank/DDBJ databases">
        <title>Massive genome expansion in bonnet fungi (Mycena s.s.) driven by repeated elements and novel gene families across ecological guilds.</title>
        <authorList>
            <consortium name="Lawrence Berkeley National Laboratory"/>
            <person name="Harder C.B."/>
            <person name="Miyauchi S."/>
            <person name="Viragh M."/>
            <person name="Kuo A."/>
            <person name="Thoen E."/>
            <person name="Andreopoulos B."/>
            <person name="Lu D."/>
            <person name="Skrede I."/>
            <person name="Drula E."/>
            <person name="Henrissat B."/>
            <person name="Morin E."/>
            <person name="Kohler A."/>
            <person name="Barry K."/>
            <person name="LaButti K."/>
            <person name="Morin E."/>
            <person name="Salamov A."/>
            <person name="Lipzen A."/>
            <person name="Mereny Z."/>
            <person name="Hegedus B."/>
            <person name="Baldrian P."/>
            <person name="Stursova M."/>
            <person name="Weitz H."/>
            <person name="Taylor A."/>
            <person name="Grigoriev I.V."/>
            <person name="Nagy L.G."/>
            <person name="Martin F."/>
            <person name="Kauserud H."/>
        </authorList>
    </citation>
    <scope>NUCLEOTIDE SEQUENCE</scope>
    <source>
        <strain evidence="14">CBHHK067</strain>
    </source>
</reference>
<evidence type="ECO:0000256" key="10">
    <source>
        <dbReference type="ARBA" id="ARBA00023288"/>
    </source>
</evidence>
<dbReference type="AlphaFoldDB" id="A0AAD7CXB8"/>
<dbReference type="PROSITE" id="PS51677">
    <property type="entry name" value="NODB"/>
    <property type="match status" value="1"/>
</dbReference>
<keyword evidence="8" id="KW-0472">Membrane</keyword>
<keyword evidence="7" id="KW-0378">Hydrolase</keyword>
<evidence type="ECO:0000313" key="15">
    <source>
        <dbReference type="Proteomes" id="UP001221757"/>
    </source>
</evidence>
<keyword evidence="4" id="KW-0325">Glycoprotein</keyword>
<comment type="caution">
    <text evidence="14">The sequence shown here is derived from an EMBL/GenBank/DDBJ whole genome shotgun (WGS) entry which is preliminary data.</text>
</comment>
<keyword evidence="6 12" id="KW-0732">Signal</keyword>
<evidence type="ECO:0000313" key="14">
    <source>
        <dbReference type="EMBL" id="KAJ7662977.1"/>
    </source>
</evidence>